<dbReference type="PROSITE" id="PS00107">
    <property type="entry name" value="PROTEIN_KINASE_ATP"/>
    <property type="match status" value="1"/>
</dbReference>
<keyword evidence="4 5" id="KW-0067">ATP-binding</keyword>
<dbReference type="InterPro" id="IPR008271">
    <property type="entry name" value="Ser/Thr_kinase_AS"/>
</dbReference>
<dbReference type="PROSITE" id="PS50011">
    <property type="entry name" value="PROTEIN_KINASE_DOM"/>
    <property type="match status" value="1"/>
</dbReference>
<dbReference type="Gene3D" id="2.130.10.10">
    <property type="entry name" value="YVTN repeat-like/Quinoprotein amine dehydrogenase"/>
    <property type="match status" value="1"/>
</dbReference>
<dbReference type="InterPro" id="IPR017441">
    <property type="entry name" value="Protein_kinase_ATP_BS"/>
</dbReference>
<dbReference type="PANTHER" id="PTHR43289">
    <property type="entry name" value="MITOGEN-ACTIVATED PROTEIN KINASE KINASE KINASE 20-RELATED"/>
    <property type="match status" value="1"/>
</dbReference>
<keyword evidence="8" id="KW-0723">Serine/threonine-protein kinase</keyword>
<comment type="caution">
    <text evidence="8">The sequence shown here is derived from an EMBL/GenBank/DDBJ whole genome shotgun (WGS) entry which is preliminary data.</text>
</comment>
<dbReference type="InterPro" id="IPR000719">
    <property type="entry name" value="Prot_kinase_dom"/>
</dbReference>
<dbReference type="InterPro" id="IPR018391">
    <property type="entry name" value="PQQ_b-propeller_rpt"/>
</dbReference>
<dbReference type="Gene3D" id="2.40.128.630">
    <property type="match status" value="1"/>
</dbReference>
<keyword evidence="2 5" id="KW-0547">Nucleotide-binding</keyword>
<feature type="domain" description="Protein kinase" evidence="7">
    <location>
        <begin position="15"/>
        <end position="274"/>
    </location>
</feature>
<dbReference type="GO" id="GO:0005524">
    <property type="term" value="F:ATP binding"/>
    <property type="evidence" value="ECO:0007669"/>
    <property type="project" value="UniProtKB-UniRule"/>
</dbReference>
<feature type="region of interest" description="Disordered" evidence="6">
    <location>
        <begin position="301"/>
        <end position="327"/>
    </location>
</feature>
<evidence type="ECO:0000256" key="2">
    <source>
        <dbReference type="ARBA" id="ARBA00022741"/>
    </source>
</evidence>
<evidence type="ECO:0000256" key="5">
    <source>
        <dbReference type="PROSITE-ProRule" id="PRU10141"/>
    </source>
</evidence>
<keyword evidence="3 8" id="KW-0418">Kinase</keyword>
<name>A0A2X0IG63_9ACTN</name>
<sequence>MQPLITDDPPSIGPYRLVARLGAGGMGQVYLARSAGGRTVAVKVVRADLAGDPGFRDRFRREVAAAQAVNGTFTASVVDADRDSATPWLATTYVLGPSLAEAVAAWGPLPEVSVRAIGAVLAEALTAIHGAGLVHRDLKPSNVLLAADGPRVIDFGIARALNEAGSTLTSTGVVVGSPGFMSPEQAAGLRVGPAGDVFSLGSVLAFAATGNGPFGQESAASLLYRVVHEQPDLEQVPGSLREAVAACLAKDPVERPTPAALLALLAPEGTAALLHGGTWLPTPVASGIAQHAARVMELETPAPSPAAGGAARPNTGPGPGFSNGKAGGAAYSPTLAVNSGAPATGASAEDPTPAGADIQAAASLSRRRLLYGVLGAAAVAAAGGSVAIALSGSGTDKPTVGGTAAAAPSARPQTRPPGVAPQPIWTYTASGTLDVPPVSTPYGLLVTDKTITALDPHSGAQKWTGPEQTVDGLHEPFALSGGFMVAALSGVLDTLAGFDPHTGLQKWTWQLPNHYGLESILGANDQAVFLSAAGGLLVAVDPQTRTILWTQKRQVAANGGDSAAGFATGRYLVYTNDNDHVVVRDAATGGQLWVAEAAGQKTTQMPLLAEDTLYLAGDQVIGYGLDKGDKRMATATAHDPVYGGASLYSGTAYADGVIYSAMGFGVVAVDARSGLQLWQGDVNDASAYPLMVVQDTVFVPLDAGQTIVALDRKSGHLLWSFSDRGDKSAPWLLATDGTNLFAAHDNHLYALPPR</sequence>
<keyword evidence="1" id="KW-0808">Transferase</keyword>
<evidence type="ECO:0000313" key="8">
    <source>
        <dbReference type="EMBL" id="RAG84022.1"/>
    </source>
</evidence>
<reference evidence="8 9" key="1">
    <citation type="submission" date="2018-06" db="EMBL/GenBank/DDBJ databases">
        <title>Streptacidiphilus pinicola sp. nov., isolated from pine grove soil.</title>
        <authorList>
            <person name="Roh S.G."/>
            <person name="Park S."/>
            <person name="Kim M.-K."/>
            <person name="Yun B.-R."/>
            <person name="Park J."/>
            <person name="Kim M.J."/>
            <person name="Kim Y.S."/>
            <person name="Kim S.B."/>
        </authorList>
    </citation>
    <scope>NUCLEOTIDE SEQUENCE [LARGE SCALE GENOMIC DNA]</scope>
    <source>
        <strain evidence="8 9">MMS16-CNU450</strain>
    </source>
</reference>
<dbReference type="SUPFAM" id="SSF50998">
    <property type="entry name" value="Quinoprotein alcohol dehydrogenase-like"/>
    <property type="match status" value="1"/>
</dbReference>
<feature type="binding site" evidence="5">
    <location>
        <position position="43"/>
    </location>
    <ligand>
        <name>ATP</name>
        <dbReference type="ChEBI" id="CHEBI:30616"/>
    </ligand>
</feature>
<dbReference type="Proteomes" id="UP000248889">
    <property type="component" value="Unassembled WGS sequence"/>
</dbReference>
<dbReference type="EMBL" id="QKYN01000073">
    <property type="protein sequence ID" value="RAG84022.1"/>
    <property type="molecule type" value="Genomic_DNA"/>
</dbReference>
<protein>
    <submittedName>
        <fullName evidence="8">Serine/threonine protein kinase</fullName>
    </submittedName>
</protein>
<keyword evidence="9" id="KW-1185">Reference proteome</keyword>
<evidence type="ECO:0000259" key="7">
    <source>
        <dbReference type="PROSITE" id="PS50011"/>
    </source>
</evidence>
<feature type="region of interest" description="Disordered" evidence="6">
    <location>
        <begin position="393"/>
        <end position="418"/>
    </location>
</feature>
<evidence type="ECO:0000313" key="9">
    <source>
        <dbReference type="Proteomes" id="UP000248889"/>
    </source>
</evidence>
<dbReference type="RefSeq" id="WP_111502385.1">
    <property type="nucleotide sequence ID" value="NZ_QKYN01000073.1"/>
</dbReference>
<dbReference type="SMART" id="SM00564">
    <property type="entry name" value="PQQ"/>
    <property type="match status" value="5"/>
</dbReference>
<dbReference type="InterPro" id="IPR011047">
    <property type="entry name" value="Quinoprotein_ADH-like_sf"/>
</dbReference>
<dbReference type="Gene3D" id="3.30.200.20">
    <property type="entry name" value="Phosphorylase Kinase, domain 1"/>
    <property type="match status" value="1"/>
</dbReference>
<evidence type="ECO:0000256" key="6">
    <source>
        <dbReference type="SAM" id="MobiDB-lite"/>
    </source>
</evidence>
<gene>
    <name evidence="8" type="ORF">DN069_19150</name>
</gene>
<proteinExistence type="predicted"/>
<dbReference type="InterPro" id="IPR011009">
    <property type="entry name" value="Kinase-like_dom_sf"/>
</dbReference>
<dbReference type="GO" id="GO:0004674">
    <property type="term" value="F:protein serine/threonine kinase activity"/>
    <property type="evidence" value="ECO:0007669"/>
    <property type="project" value="UniProtKB-KW"/>
</dbReference>
<dbReference type="Pfam" id="PF13360">
    <property type="entry name" value="PQQ_2"/>
    <property type="match status" value="2"/>
</dbReference>
<feature type="compositionally biased region" description="Gly residues" evidence="6">
    <location>
        <begin position="317"/>
        <end position="327"/>
    </location>
</feature>
<dbReference type="CDD" id="cd14014">
    <property type="entry name" value="STKc_PknB_like"/>
    <property type="match status" value="1"/>
</dbReference>
<evidence type="ECO:0000256" key="3">
    <source>
        <dbReference type="ARBA" id="ARBA00022777"/>
    </source>
</evidence>
<evidence type="ECO:0000256" key="4">
    <source>
        <dbReference type="ARBA" id="ARBA00022840"/>
    </source>
</evidence>
<dbReference type="PANTHER" id="PTHR43289:SF34">
    <property type="entry name" value="SERINE_THREONINE-PROTEIN KINASE YBDM-RELATED"/>
    <property type="match status" value="1"/>
</dbReference>
<dbReference type="AlphaFoldDB" id="A0A2X0IG63"/>
<dbReference type="InterPro" id="IPR015943">
    <property type="entry name" value="WD40/YVTN_repeat-like_dom_sf"/>
</dbReference>
<dbReference type="SUPFAM" id="SSF56112">
    <property type="entry name" value="Protein kinase-like (PK-like)"/>
    <property type="match status" value="1"/>
</dbReference>
<dbReference type="SMART" id="SM00220">
    <property type="entry name" value="S_TKc"/>
    <property type="match status" value="1"/>
</dbReference>
<dbReference type="OrthoDB" id="9762169at2"/>
<dbReference type="PROSITE" id="PS00108">
    <property type="entry name" value="PROTEIN_KINASE_ST"/>
    <property type="match status" value="1"/>
</dbReference>
<evidence type="ECO:0000256" key="1">
    <source>
        <dbReference type="ARBA" id="ARBA00022679"/>
    </source>
</evidence>
<dbReference type="Gene3D" id="1.10.510.10">
    <property type="entry name" value="Transferase(Phosphotransferase) domain 1"/>
    <property type="match status" value="1"/>
</dbReference>
<dbReference type="InterPro" id="IPR002372">
    <property type="entry name" value="PQQ_rpt_dom"/>
</dbReference>
<dbReference type="Pfam" id="PF00069">
    <property type="entry name" value="Pkinase"/>
    <property type="match status" value="1"/>
</dbReference>
<organism evidence="8 9">
    <name type="scientific">Streptacidiphilus pinicola</name>
    <dbReference type="NCBI Taxonomy" id="2219663"/>
    <lineage>
        <taxon>Bacteria</taxon>
        <taxon>Bacillati</taxon>
        <taxon>Actinomycetota</taxon>
        <taxon>Actinomycetes</taxon>
        <taxon>Kitasatosporales</taxon>
        <taxon>Streptomycetaceae</taxon>
        <taxon>Streptacidiphilus</taxon>
    </lineage>
</organism>
<accession>A0A2X0IG63</accession>